<evidence type="ECO:0000256" key="1">
    <source>
        <dbReference type="ARBA" id="ARBA00004141"/>
    </source>
</evidence>
<keyword evidence="3 5" id="KW-1133">Transmembrane helix</keyword>
<dbReference type="STRING" id="1316194.A0A1Q5U026"/>
<evidence type="ECO:0000313" key="7">
    <source>
        <dbReference type="EMBL" id="OKP05832.1"/>
    </source>
</evidence>
<dbReference type="InterPro" id="IPR036259">
    <property type="entry name" value="MFS_trans_sf"/>
</dbReference>
<accession>A0A1Q5U026</accession>
<dbReference type="PROSITE" id="PS50850">
    <property type="entry name" value="MFS"/>
    <property type="match status" value="1"/>
</dbReference>
<sequence length="86" mass="9241">MSELYGRLKPLYLGYAVFVIFQIQAGVAQNLQATLICRFIIGLFGTSALAVVGGAFVDFWGPMDRAMAVCLYAAATFVGPIFGPIM</sequence>
<dbReference type="InterPro" id="IPR020846">
    <property type="entry name" value="MFS_dom"/>
</dbReference>
<keyword evidence="8" id="KW-1185">Reference proteome</keyword>
<organism evidence="7 8">
    <name type="scientific">Penicillium subrubescens</name>
    <dbReference type="NCBI Taxonomy" id="1316194"/>
    <lineage>
        <taxon>Eukaryota</taxon>
        <taxon>Fungi</taxon>
        <taxon>Dikarya</taxon>
        <taxon>Ascomycota</taxon>
        <taxon>Pezizomycotina</taxon>
        <taxon>Eurotiomycetes</taxon>
        <taxon>Eurotiomycetidae</taxon>
        <taxon>Eurotiales</taxon>
        <taxon>Aspergillaceae</taxon>
        <taxon>Penicillium</taxon>
    </lineage>
</organism>
<dbReference type="PANTHER" id="PTHR23502:SF47">
    <property type="entry name" value="MAJOR FACILITATOR SUPERFAMILY (MFS) PROFILE DOMAIN-CONTAINING PROTEIN-RELATED"/>
    <property type="match status" value="1"/>
</dbReference>
<comment type="caution">
    <text evidence="7">The sequence shown here is derived from an EMBL/GenBank/DDBJ whole genome shotgun (WGS) entry which is preliminary data.</text>
</comment>
<dbReference type="SUPFAM" id="SSF103473">
    <property type="entry name" value="MFS general substrate transporter"/>
    <property type="match status" value="1"/>
</dbReference>
<evidence type="ECO:0000256" key="2">
    <source>
        <dbReference type="ARBA" id="ARBA00022692"/>
    </source>
</evidence>
<evidence type="ECO:0000256" key="4">
    <source>
        <dbReference type="ARBA" id="ARBA00023136"/>
    </source>
</evidence>
<evidence type="ECO:0000313" key="8">
    <source>
        <dbReference type="Proteomes" id="UP000186955"/>
    </source>
</evidence>
<proteinExistence type="predicted"/>
<dbReference type="Proteomes" id="UP000186955">
    <property type="component" value="Unassembled WGS sequence"/>
</dbReference>
<feature type="domain" description="Major facilitator superfamily (MFS) profile" evidence="6">
    <location>
        <begin position="1"/>
        <end position="86"/>
    </location>
</feature>
<evidence type="ECO:0000256" key="3">
    <source>
        <dbReference type="ARBA" id="ARBA00022989"/>
    </source>
</evidence>
<feature type="transmembrane region" description="Helical" evidence="5">
    <location>
        <begin position="66"/>
        <end position="85"/>
    </location>
</feature>
<evidence type="ECO:0000259" key="6">
    <source>
        <dbReference type="PROSITE" id="PS50850"/>
    </source>
</evidence>
<dbReference type="GO" id="GO:0005886">
    <property type="term" value="C:plasma membrane"/>
    <property type="evidence" value="ECO:0007669"/>
    <property type="project" value="TreeGrafter"/>
</dbReference>
<dbReference type="Pfam" id="PF07690">
    <property type="entry name" value="MFS_1"/>
    <property type="match status" value="1"/>
</dbReference>
<dbReference type="EMBL" id="MNBE01000602">
    <property type="protein sequence ID" value="OKP05832.1"/>
    <property type="molecule type" value="Genomic_DNA"/>
</dbReference>
<dbReference type="PANTHER" id="PTHR23502">
    <property type="entry name" value="MAJOR FACILITATOR SUPERFAMILY"/>
    <property type="match status" value="1"/>
</dbReference>
<keyword evidence="2 5" id="KW-0812">Transmembrane</keyword>
<dbReference type="Gene3D" id="1.20.1720.10">
    <property type="entry name" value="Multidrug resistance protein D"/>
    <property type="match status" value="1"/>
</dbReference>
<feature type="transmembrane region" description="Helical" evidence="5">
    <location>
        <begin position="35"/>
        <end position="60"/>
    </location>
</feature>
<reference evidence="7 8" key="1">
    <citation type="submission" date="2016-10" db="EMBL/GenBank/DDBJ databases">
        <title>Genome sequence of the ascomycete fungus Penicillium subrubescens.</title>
        <authorList>
            <person name="De Vries R.P."/>
            <person name="Peng M."/>
            <person name="Dilokpimol A."/>
            <person name="Hilden K."/>
            <person name="Makela M.R."/>
            <person name="Grigoriev I."/>
            <person name="Riley R."/>
            <person name="Granchi Z."/>
        </authorList>
    </citation>
    <scope>NUCLEOTIDE SEQUENCE [LARGE SCALE GENOMIC DNA]</scope>
    <source>
        <strain evidence="7 8">CBS 132785</strain>
    </source>
</reference>
<feature type="transmembrane region" description="Helical" evidence="5">
    <location>
        <begin position="12"/>
        <end position="28"/>
    </location>
</feature>
<gene>
    <name evidence="7" type="ORF">PENSUB_6552</name>
</gene>
<evidence type="ECO:0000256" key="5">
    <source>
        <dbReference type="SAM" id="Phobius"/>
    </source>
</evidence>
<name>A0A1Q5U026_9EURO</name>
<dbReference type="AlphaFoldDB" id="A0A1Q5U026"/>
<protein>
    <recommendedName>
        <fullName evidence="6">Major facilitator superfamily (MFS) profile domain-containing protein</fullName>
    </recommendedName>
</protein>
<keyword evidence="4 5" id="KW-0472">Membrane</keyword>
<dbReference type="GO" id="GO:0022857">
    <property type="term" value="F:transmembrane transporter activity"/>
    <property type="evidence" value="ECO:0007669"/>
    <property type="project" value="InterPro"/>
</dbReference>
<comment type="subcellular location">
    <subcellularLocation>
        <location evidence="1">Membrane</location>
        <topology evidence="1">Multi-pass membrane protein</topology>
    </subcellularLocation>
</comment>
<dbReference type="InterPro" id="IPR011701">
    <property type="entry name" value="MFS"/>
</dbReference>